<dbReference type="NCBIfam" id="TIGR02385">
    <property type="entry name" value="RelE_StbE"/>
    <property type="match status" value="1"/>
</dbReference>
<evidence type="ECO:0000313" key="4">
    <source>
        <dbReference type="Proteomes" id="UP000177457"/>
    </source>
</evidence>
<protein>
    <recommendedName>
        <fullName evidence="5">Damage-inducible protein</fullName>
    </recommendedName>
</protein>
<comment type="caution">
    <text evidence="3">The sequence shown here is derived from an EMBL/GenBank/DDBJ whole genome shotgun (WGS) entry which is preliminary data.</text>
</comment>
<evidence type="ECO:0000256" key="2">
    <source>
        <dbReference type="PIRSR" id="PIRSR006156-1"/>
    </source>
</evidence>
<reference evidence="3 4" key="1">
    <citation type="journal article" date="2016" name="Nat. Commun.">
        <title>Thousands of microbial genomes shed light on interconnected biogeochemical processes in an aquifer system.</title>
        <authorList>
            <person name="Anantharaman K."/>
            <person name="Brown C.T."/>
            <person name="Hug L.A."/>
            <person name="Sharon I."/>
            <person name="Castelle C.J."/>
            <person name="Probst A.J."/>
            <person name="Thomas B.C."/>
            <person name="Singh A."/>
            <person name="Wilkins M.J."/>
            <person name="Karaoz U."/>
            <person name="Brodie E.L."/>
            <person name="Williams K.H."/>
            <person name="Hubbard S.S."/>
            <person name="Banfield J.F."/>
        </authorList>
    </citation>
    <scope>NUCLEOTIDE SEQUENCE [LARGE SCALE GENOMIC DNA]</scope>
</reference>
<dbReference type="GO" id="GO:0006402">
    <property type="term" value="P:mRNA catabolic process"/>
    <property type="evidence" value="ECO:0007669"/>
    <property type="project" value="TreeGrafter"/>
</dbReference>
<dbReference type="InterPro" id="IPR004386">
    <property type="entry name" value="Toxin_YafQ-like"/>
</dbReference>
<dbReference type="InterPro" id="IPR007712">
    <property type="entry name" value="RelE/ParE_toxin"/>
</dbReference>
<sequence>MRYHPRYAHAFKKQYKKLQHSGLKKIATALDVTIETLLPYRAHKLVGRLEGYYECHVQPDWLLVYRVCEDEKILELVATGTHSSLFE</sequence>
<dbReference type="Pfam" id="PF15738">
    <property type="entry name" value="YafQ_toxin"/>
    <property type="match status" value="1"/>
</dbReference>
<feature type="active site" description="Proton donor" evidence="2">
    <location>
        <position position="82"/>
    </location>
</feature>
<gene>
    <name evidence="3" type="ORF">A3C90_04530</name>
</gene>
<evidence type="ECO:0000256" key="1">
    <source>
        <dbReference type="ARBA" id="ARBA00022649"/>
    </source>
</evidence>
<dbReference type="GO" id="GO:0004521">
    <property type="term" value="F:RNA endonuclease activity"/>
    <property type="evidence" value="ECO:0007669"/>
    <property type="project" value="TreeGrafter"/>
</dbReference>
<dbReference type="InterPro" id="IPR035093">
    <property type="entry name" value="RelE/ParE_toxin_dom_sf"/>
</dbReference>
<evidence type="ECO:0008006" key="5">
    <source>
        <dbReference type="Google" id="ProtNLM"/>
    </source>
</evidence>
<dbReference type="AlphaFoldDB" id="A0A1F6MHL3"/>
<dbReference type="SUPFAM" id="SSF143011">
    <property type="entry name" value="RelE-like"/>
    <property type="match status" value="1"/>
</dbReference>
<dbReference type="PANTHER" id="PTHR40588:SF1">
    <property type="entry name" value="MRNA INTERFERASE TOXIN YAFQ"/>
    <property type="match status" value="1"/>
</dbReference>
<keyword evidence="1" id="KW-1277">Toxin-antitoxin system</keyword>
<organism evidence="3 4">
    <name type="scientific">Candidatus Magasanikbacteria bacterium RIFCSPHIGHO2_02_FULL_51_14</name>
    <dbReference type="NCBI Taxonomy" id="1798683"/>
    <lineage>
        <taxon>Bacteria</taxon>
        <taxon>Candidatus Magasanikiibacteriota</taxon>
    </lineage>
</organism>
<proteinExistence type="predicted"/>
<evidence type="ECO:0000313" key="3">
    <source>
        <dbReference type="EMBL" id="OGH71020.1"/>
    </source>
</evidence>
<dbReference type="EMBL" id="MFQE01000039">
    <property type="protein sequence ID" value="OGH71020.1"/>
    <property type="molecule type" value="Genomic_DNA"/>
</dbReference>
<dbReference type="PANTHER" id="PTHR40588">
    <property type="entry name" value="MRNA INTERFERASE TOXIN YAFQ"/>
    <property type="match status" value="1"/>
</dbReference>
<dbReference type="Gene3D" id="3.30.2310.20">
    <property type="entry name" value="RelE-like"/>
    <property type="match status" value="1"/>
</dbReference>
<dbReference type="STRING" id="1798683.A3C90_04530"/>
<dbReference type="Proteomes" id="UP000177457">
    <property type="component" value="Unassembled WGS sequence"/>
</dbReference>
<dbReference type="PIRSF" id="PIRSF006156">
    <property type="entry name" value="YafQ"/>
    <property type="match status" value="1"/>
</dbReference>
<accession>A0A1F6MHL3</accession>
<dbReference type="GO" id="GO:0006415">
    <property type="term" value="P:translational termination"/>
    <property type="evidence" value="ECO:0007669"/>
    <property type="project" value="TreeGrafter"/>
</dbReference>
<name>A0A1F6MHL3_9BACT</name>